<evidence type="ECO:0000313" key="6">
    <source>
        <dbReference type="EMBL" id="PFH47035.1"/>
    </source>
</evidence>
<proteinExistence type="predicted"/>
<evidence type="ECO:0000256" key="4">
    <source>
        <dbReference type="SAM" id="SignalP"/>
    </source>
</evidence>
<dbReference type="SUPFAM" id="SSF56112">
    <property type="entry name" value="Protein kinase-like (PK-like)"/>
    <property type="match status" value="1"/>
</dbReference>
<dbReference type="Proteomes" id="UP000242287">
    <property type="component" value="Unassembled WGS sequence"/>
</dbReference>
<evidence type="ECO:0000256" key="2">
    <source>
        <dbReference type="ARBA" id="ARBA00004613"/>
    </source>
</evidence>
<keyword evidence="3" id="KW-0964">Secreted</keyword>
<evidence type="ECO:0000259" key="5">
    <source>
        <dbReference type="Pfam" id="PF20147"/>
    </source>
</evidence>
<dbReference type="InterPro" id="IPR045379">
    <property type="entry name" value="Crinkler_N"/>
</dbReference>
<dbReference type="AlphaFoldDB" id="A0A2A9N8G7"/>
<dbReference type="GO" id="GO:0005576">
    <property type="term" value="C:extracellular region"/>
    <property type="evidence" value="ECO:0007669"/>
    <property type="project" value="UniProtKB-SubCell"/>
</dbReference>
<reference evidence="6 7" key="1">
    <citation type="submission" date="2014-02" db="EMBL/GenBank/DDBJ databases">
        <title>Transposable element dynamics among asymbiotic and ectomycorrhizal Amanita fungi.</title>
        <authorList>
            <consortium name="DOE Joint Genome Institute"/>
            <person name="Hess J."/>
            <person name="Skrede I."/>
            <person name="Wolfe B."/>
            <person name="LaButti K."/>
            <person name="Ohm R.A."/>
            <person name="Grigoriev I.V."/>
            <person name="Pringle A."/>
        </authorList>
    </citation>
    <scope>NUCLEOTIDE SEQUENCE [LARGE SCALE GENOMIC DNA]</scope>
    <source>
        <strain evidence="6 7">SKay4041</strain>
    </source>
</reference>
<feature type="signal peptide" evidence="4">
    <location>
        <begin position="1"/>
        <end position="21"/>
    </location>
</feature>
<evidence type="ECO:0000313" key="7">
    <source>
        <dbReference type="Proteomes" id="UP000242287"/>
    </source>
</evidence>
<dbReference type="Pfam" id="PF20147">
    <property type="entry name" value="Crinkler"/>
    <property type="match status" value="1"/>
</dbReference>
<dbReference type="EMBL" id="KZ302139">
    <property type="protein sequence ID" value="PFH47035.1"/>
    <property type="molecule type" value="Genomic_DNA"/>
</dbReference>
<accession>A0A2A9N8G7</accession>
<keyword evidence="7" id="KW-1185">Reference proteome</keyword>
<evidence type="ECO:0000256" key="3">
    <source>
        <dbReference type="ARBA" id="ARBA00022525"/>
    </source>
</evidence>
<gene>
    <name evidence="6" type="ORF">AMATHDRAFT_50596</name>
</gene>
<name>A0A2A9N8G7_9AGAR</name>
<comment type="subcellular location">
    <subcellularLocation>
        <location evidence="1">Host cell</location>
    </subcellularLocation>
    <subcellularLocation>
        <location evidence="2">Secreted</location>
    </subcellularLocation>
</comment>
<dbReference type="GO" id="GO:0043657">
    <property type="term" value="C:host cell"/>
    <property type="evidence" value="ECO:0007669"/>
    <property type="project" value="UniProtKB-SubCell"/>
</dbReference>
<sequence>MVISGLLPGALLLTLHCYCLGQNPHHGIFSVRIDWSADINKLKEVIKRTRSQFRNILANELNLWKTSIPVNAEETLKSLNPIPGEDLESEIILKDIFPESPSEYDIHILVECPNKPLNPFKRERYSCLKDLRAHLSESSTASELTSMIPYYVLTKDRIACHRPETIGITPIALLDPVFAKLEDDMQSLQPTREDYAFARKLSDQMSQFYGEETHIALLQDLFKEHGLIIHHQDEDMMVSAMNGDCHHDSLKLVLIGMNSELNMNHDSFFQVLLQYVKNLIRTYDTVPRLRNARLPSILLFCNGPFLGVAGALFTSKVQCELMGLVLPLFWNESSNIFCHKLARALGSIRNAMNELKTRYHQSEPLPSELRLNDYPYITSYQVDGSNYSFTYDEDQPYSGFQEDGFVHGDIRGANLLVGREEGNGELVFKMIDFDWAGKVGCTHYPSRLHSGIARASDVVACGPIEFEHDNFMVNQLSYLTDEAKD</sequence>
<evidence type="ECO:0000256" key="1">
    <source>
        <dbReference type="ARBA" id="ARBA00004340"/>
    </source>
</evidence>
<keyword evidence="4" id="KW-0732">Signal</keyword>
<dbReference type="OrthoDB" id="3261131at2759"/>
<protein>
    <recommendedName>
        <fullName evidence="5">Crinkler effector protein N-terminal domain-containing protein</fullName>
    </recommendedName>
</protein>
<feature type="chain" id="PRO_5012202601" description="Crinkler effector protein N-terminal domain-containing protein" evidence="4">
    <location>
        <begin position="22"/>
        <end position="485"/>
    </location>
</feature>
<dbReference type="InterPro" id="IPR011009">
    <property type="entry name" value="Kinase-like_dom_sf"/>
</dbReference>
<feature type="domain" description="Crinkler effector protein N-terminal" evidence="5">
    <location>
        <begin position="13"/>
        <end position="111"/>
    </location>
</feature>
<organism evidence="6 7">
    <name type="scientific">Amanita thiersii Skay4041</name>
    <dbReference type="NCBI Taxonomy" id="703135"/>
    <lineage>
        <taxon>Eukaryota</taxon>
        <taxon>Fungi</taxon>
        <taxon>Dikarya</taxon>
        <taxon>Basidiomycota</taxon>
        <taxon>Agaricomycotina</taxon>
        <taxon>Agaricomycetes</taxon>
        <taxon>Agaricomycetidae</taxon>
        <taxon>Agaricales</taxon>
        <taxon>Pluteineae</taxon>
        <taxon>Amanitaceae</taxon>
        <taxon>Amanita</taxon>
    </lineage>
</organism>